<evidence type="ECO:0000256" key="1">
    <source>
        <dbReference type="SAM" id="Phobius"/>
    </source>
</evidence>
<dbReference type="RefSeq" id="WP_344202470.1">
    <property type="nucleotide sequence ID" value="NZ_BAAAME010000004.1"/>
</dbReference>
<dbReference type="Proteomes" id="UP001501057">
    <property type="component" value="Unassembled WGS sequence"/>
</dbReference>
<dbReference type="EMBL" id="BAAAME010000004">
    <property type="protein sequence ID" value="GAA1745339.1"/>
    <property type="molecule type" value="Genomic_DNA"/>
</dbReference>
<feature type="transmembrane region" description="Helical" evidence="1">
    <location>
        <begin position="249"/>
        <end position="269"/>
    </location>
</feature>
<protein>
    <submittedName>
        <fullName evidence="2">Uncharacterized protein</fullName>
    </submittedName>
</protein>
<gene>
    <name evidence="2" type="ORF">GCM10009710_26690</name>
</gene>
<feature type="transmembrane region" description="Helical" evidence="1">
    <location>
        <begin position="188"/>
        <end position="206"/>
    </location>
</feature>
<feature type="transmembrane region" description="Helical" evidence="1">
    <location>
        <begin position="41"/>
        <end position="60"/>
    </location>
</feature>
<organism evidence="2 3">
    <name type="scientific">Aeromicrobium alkaliterrae</name>
    <dbReference type="NCBI Taxonomy" id="302168"/>
    <lineage>
        <taxon>Bacteria</taxon>
        <taxon>Bacillati</taxon>
        <taxon>Actinomycetota</taxon>
        <taxon>Actinomycetes</taxon>
        <taxon>Propionibacteriales</taxon>
        <taxon>Nocardioidaceae</taxon>
        <taxon>Aeromicrobium</taxon>
    </lineage>
</organism>
<feature type="transmembrane region" description="Helical" evidence="1">
    <location>
        <begin position="105"/>
        <end position="127"/>
    </location>
</feature>
<sequence>MTAFRLLGLVVMASAVALFVGGFGPWVVADSGELSDFEAGSAYPGTALPIWAGLLAMWSVRPAHARRWFPWAVVTIAALASLTSTIDLVRIAGSTRGGEVVTVGWGLWATVTTAQVLLVVSTALAVVSRRVIPTEPPPRPAPWGASPGDPLRSALSVAALGTILSLISSFGPWGAGGGDVVASRESDRVAAIVLMILVGVLLVGFAGPPRATPALRPFVLPLAAAALTASVLTLAHADGASDLSVSWGAWLAVLGAGVTCLGGILLLFVPLPDAGIRARPWFPLRTPAPQFHRAGPPLPPPPAA</sequence>
<keyword evidence="3" id="KW-1185">Reference proteome</keyword>
<feature type="transmembrane region" description="Helical" evidence="1">
    <location>
        <begin position="218"/>
        <end position="237"/>
    </location>
</feature>
<comment type="caution">
    <text evidence="2">The sequence shown here is derived from an EMBL/GenBank/DDBJ whole genome shotgun (WGS) entry which is preliminary data.</text>
</comment>
<evidence type="ECO:0000313" key="3">
    <source>
        <dbReference type="Proteomes" id="UP001501057"/>
    </source>
</evidence>
<name>A0ABP4W1V7_9ACTN</name>
<keyword evidence="1" id="KW-0472">Membrane</keyword>
<evidence type="ECO:0000313" key="2">
    <source>
        <dbReference type="EMBL" id="GAA1745339.1"/>
    </source>
</evidence>
<feature type="transmembrane region" description="Helical" evidence="1">
    <location>
        <begin position="154"/>
        <end position="176"/>
    </location>
</feature>
<keyword evidence="1" id="KW-1133">Transmembrane helix</keyword>
<reference evidence="3" key="1">
    <citation type="journal article" date="2019" name="Int. J. Syst. Evol. Microbiol.">
        <title>The Global Catalogue of Microorganisms (GCM) 10K type strain sequencing project: providing services to taxonomists for standard genome sequencing and annotation.</title>
        <authorList>
            <consortium name="The Broad Institute Genomics Platform"/>
            <consortium name="The Broad Institute Genome Sequencing Center for Infectious Disease"/>
            <person name="Wu L."/>
            <person name="Ma J."/>
        </authorList>
    </citation>
    <scope>NUCLEOTIDE SEQUENCE [LARGE SCALE GENOMIC DNA]</scope>
    <source>
        <strain evidence="3">JCM 13518</strain>
    </source>
</reference>
<feature type="transmembrane region" description="Helical" evidence="1">
    <location>
        <begin position="7"/>
        <end position="29"/>
    </location>
</feature>
<feature type="transmembrane region" description="Helical" evidence="1">
    <location>
        <begin position="72"/>
        <end position="93"/>
    </location>
</feature>
<keyword evidence="1" id="KW-0812">Transmembrane</keyword>
<accession>A0ABP4W1V7</accession>
<proteinExistence type="predicted"/>